<organism evidence="2 3">
    <name type="scientific">Pseudomarimonas arenosa</name>
    <dbReference type="NCBI Taxonomy" id="2774145"/>
    <lineage>
        <taxon>Bacteria</taxon>
        <taxon>Pseudomonadati</taxon>
        <taxon>Pseudomonadota</taxon>
        <taxon>Gammaproteobacteria</taxon>
        <taxon>Lysobacterales</taxon>
        <taxon>Lysobacteraceae</taxon>
        <taxon>Pseudomarimonas</taxon>
    </lineage>
</organism>
<sequence>MIRPLRAAVDRVRLRKQPIPLRLALAERIDQLNPAHWDAVTEHRGLLCSRAYHRMLERVRPANLDPRYAMVYRDERPIAALSFQWLAISGDRLRREQPASGLRKATSKLTQSMIERVSARVLMIGNQLSYGSHGISIVPQEQAAQDVWHAIAEAAYRIRRAEKHSGSTDFILIKDLLQGELQQSRILHDLGYRALATEPNMVLKLSPRWTCYEDYLTALSAKYRKNVRSRVLKPVEQAGIVVEHATDVESIKQRVQALYLAVHDNADIRPVTLNADYWPALAAVGGERVRFAVLRRDSELLGFVVTLLDDADTAIGYHIGFDREAALQYPLYLRLLQQTIEDSIALTAKSLSLGRTALEPKAVLGAKPEPLNIWVRHRQPVLNKLLRGVIGSIEHDEAPERNPFSATAVIED</sequence>
<dbReference type="SUPFAM" id="SSF55729">
    <property type="entry name" value="Acyl-CoA N-acyltransferases (Nat)"/>
    <property type="match status" value="1"/>
</dbReference>
<dbReference type="InterPro" id="IPR038740">
    <property type="entry name" value="BioF2-like_GNAT_dom"/>
</dbReference>
<dbReference type="Proteomes" id="UP000613768">
    <property type="component" value="Unassembled WGS sequence"/>
</dbReference>
<keyword evidence="3" id="KW-1185">Reference proteome</keyword>
<dbReference type="Pfam" id="PF13480">
    <property type="entry name" value="Acetyltransf_6"/>
    <property type="match status" value="1"/>
</dbReference>
<dbReference type="Gene3D" id="3.40.630.30">
    <property type="match status" value="1"/>
</dbReference>
<gene>
    <name evidence="2" type="ORF">IFO71_20310</name>
</gene>
<feature type="domain" description="BioF2-like acetyltransferase" evidence="1">
    <location>
        <begin position="221"/>
        <end position="357"/>
    </location>
</feature>
<name>A0AAW3ZQU5_9GAMM</name>
<protein>
    <submittedName>
        <fullName evidence="2">GNAT family N-acetyltransferase</fullName>
    </submittedName>
</protein>
<proteinExistence type="predicted"/>
<comment type="caution">
    <text evidence="2">The sequence shown here is derived from an EMBL/GenBank/DDBJ whole genome shotgun (WGS) entry which is preliminary data.</text>
</comment>
<evidence type="ECO:0000313" key="2">
    <source>
        <dbReference type="EMBL" id="MBD8528098.1"/>
    </source>
</evidence>
<dbReference type="EMBL" id="JACYTR010000083">
    <property type="protein sequence ID" value="MBD8528098.1"/>
    <property type="molecule type" value="Genomic_DNA"/>
</dbReference>
<reference evidence="2 3" key="1">
    <citation type="submission" date="2020-09" db="EMBL/GenBank/DDBJ databases">
        <title>Pseudoxanthomonas sp. CAU 1598 isolated from sand of Yaerae Beach.</title>
        <authorList>
            <person name="Kim W."/>
        </authorList>
    </citation>
    <scope>NUCLEOTIDE SEQUENCE [LARGE SCALE GENOMIC DNA]</scope>
    <source>
        <strain evidence="2 3">CAU 1598</strain>
    </source>
</reference>
<dbReference type="InterPro" id="IPR016181">
    <property type="entry name" value="Acyl_CoA_acyltransferase"/>
</dbReference>
<evidence type="ECO:0000259" key="1">
    <source>
        <dbReference type="Pfam" id="PF13480"/>
    </source>
</evidence>
<dbReference type="AlphaFoldDB" id="A0AAW3ZQU5"/>
<accession>A0AAW3ZQU5</accession>
<dbReference type="RefSeq" id="WP_192031519.1">
    <property type="nucleotide sequence ID" value="NZ_JACYTR010000083.1"/>
</dbReference>
<evidence type="ECO:0000313" key="3">
    <source>
        <dbReference type="Proteomes" id="UP000613768"/>
    </source>
</evidence>